<feature type="domain" description="Apple" evidence="2">
    <location>
        <begin position="1"/>
        <end position="57"/>
    </location>
</feature>
<gene>
    <name evidence="3" type="ORF">MCOR_58103</name>
</gene>
<dbReference type="PROSITE" id="PS50948">
    <property type="entry name" value="PAN"/>
    <property type="match status" value="1"/>
</dbReference>
<feature type="domain" description="C-type lectin" evidence="1">
    <location>
        <begin position="77"/>
        <end position="179"/>
    </location>
</feature>
<dbReference type="SUPFAM" id="SSF57414">
    <property type="entry name" value="Hairpin loop containing domain-like"/>
    <property type="match status" value="1"/>
</dbReference>
<organism evidence="3 4">
    <name type="scientific">Mytilus coruscus</name>
    <name type="common">Sea mussel</name>
    <dbReference type="NCBI Taxonomy" id="42192"/>
    <lineage>
        <taxon>Eukaryota</taxon>
        <taxon>Metazoa</taxon>
        <taxon>Spiralia</taxon>
        <taxon>Lophotrochozoa</taxon>
        <taxon>Mollusca</taxon>
        <taxon>Bivalvia</taxon>
        <taxon>Autobranchia</taxon>
        <taxon>Pteriomorphia</taxon>
        <taxon>Mytilida</taxon>
        <taxon>Mytiloidea</taxon>
        <taxon>Mytilidae</taxon>
        <taxon>Mytilinae</taxon>
        <taxon>Mytilus</taxon>
    </lineage>
</organism>
<dbReference type="OrthoDB" id="6119292at2759"/>
<protein>
    <recommendedName>
        <fullName evidence="5">C-type lectin domain-containing protein</fullName>
    </recommendedName>
</protein>
<dbReference type="AlphaFoldDB" id="A0A6J8F0G1"/>
<proteinExistence type="predicted"/>
<keyword evidence="4" id="KW-1185">Reference proteome</keyword>
<dbReference type="InterPro" id="IPR016186">
    <property type="entry name" value="C-type_lectin-like/link_sf"/>
</dbReference>
<dbReference type="Pfam" id="PF00059">
    <property type="entry name" value="Lectin_C"/>
    <property type="match status" value="1"/>
</dbReference>
<dbReference type="Gene3D" id="3.10.100.10">
    <property type="entry name" value="Mannose-Binding Protein A, subunit A"/>
    <property type="match status" value="1"/>
</dbReference>
<dbReference type="InterPro" id="IPR003609">
    <property type="entry name" value="Pan_app"/>
</dbReference>
<evidence type="ECO:0000313" key="4">
    <source>
        <dbReference type="Proteomes" id="UP000507470"/>
    </source>
</evidence>
<dbReference type="EMBL" id="CACVKT020010428">
    <property type="protein sequence ID" value="CAC5426389.1"/>
    <property type="molecule type" value="Genomic_DNA"/>
</dbReference>
<evidence type="ECO:0000259" key="2">
    <source>
        <dbReference type="PROSITE" id="PS50948"/>
    </source>
</evidence>
<accession>A0A6J8F0G1</accession>
<dbReference type="Proteomes" id="UP000507470">
    <property type="component" value="Unassembled WGS sequence"/>
</dbReference>
<dbReference type="CDD" id="cd00037">
    <property type="entry name" value="CLECT"/>
    <property type="match status" value="1"/>
</dbReference>
<name>A0A6J8F0G1_MYTCO</name>
<dbReference type="Gene3D" id="3.50.4.10">
    <property type="entry name" value="Hepatocyte Growth Factor"/>
    <property type="match status" value="1"/>
</dbReference>
<dbReference type="InterPro" id="IPR016187">
    <property type="entry name" value="CTDL_fold"/>
</dbReference>
<dbReference type="Pfam" id="PF00024">
    <property type="entry name" value="PAN_1"/>
    <property type="match status" value="1"/>
</dbReference>
<dbReference type="SMART" id="SM00034">
    <property type="entry name" value="CLECT"/>
    <property type="match status" value="1"/>
</dbReference>
<evidence type="ECO:0008006" key="5">
    <source>
        <dbReference type="Google" id="ProtNLM"/>
    </source>
</evidence>
<dbReference type="PROSITE" id="PS50041">
    <property type="entry name" value="C_TYPE_LECTIN_2"/>
    <property type="match status" value="1"/>
</dbReference>
<dbReference type="InterPro" id="IPR001304">
    <property type="entry name" value="C-type_lectin-like"/>
</dbReference>
<evidence type="ECO:0000313" key="3">
    <source>
        <dbReference type="EMBL" id="CAC5426389.1"/>
    </source>
</evidence>
<evidence type="ECO:0000259" key="1">
    <source>
        <dbReference type="PROSITE" id="PS50041"/>
    </source>
</evidence>
<sequence>MRKISLYQCQMECLRNLRCLAFFYNNVNRLCILHETTFKYTTPLKSETGWKFYENQDGSGQCPSNDNFLFHREYNLCYSINYAFPMDYDVMNASCQAKDAELIKIRNEKIQNYTELVTAGAPVAYISIQGTDNIYPNRSWSWDDGKLMTYFKWDIDANQPTGGGDHIVMSIHYQYEWYDFAMPSNTRCIYICERRISKT</sequence>
<reference evidence="3 4" key="1">
    <citation type="submission" date="2020-06" db="EMBL/GenBank/DDBJ databases">
        <authorList>
            <person name="Li R."/>
            <person name="Bekaert M."/>
        </authorList>
    </citation>
    <scope>NUCLEOTIDE SEQUENCE [LARGE SCALE GENOMIC DNA]</scope>
    <source>
        <strain evidence="4">wild</strain>
    </source>
</reference>
<dbReference type="SUPFAM" id="SSF56436">
    <property type="entry name" value="C-type lectin-like"/>
    <property type="match status" value="1"/>
</dbReference>